<dbReference type="Proteomes" id="UP001331936">
    <property type="component" value="Unassembled WGS sequence"/>
</dbReference>
<evidence type="ECO:0000313" key="3">
    <source>
        <dbReference type="Proteomes" id="UP001331936"/>
    </source>
</evidence>
<protein>
    <recommendedName>
        <fullName evidence="1">DUF7065 domain-containing protein</fullName>
    </recommendedName>
</protein>
<name>A0ABU7JMQ2_9NOCA</name>
<dbReference type="Pfam" id="PF23213">
    <property type="entry name" value="DUF7065"/>
    <property type="match status" value="1"/>
</dbReference>
<proteinExistence type="predicted"/>
<dbReference type="SUPFAM" id="SSF159245">
    <property type="entry name" value="AttH-like"/>
    <property type="match status" value="1"/>
</dbReference>
<evidence type="ECO:0000259" key="1">
    <source>
        <dbReference type="Pfam" id="PF23213"/>
    </source>
</evidence>
<accession>A0ABU7JMQ2</accession>
<sequence>MTSEEIGFVESDDYLHPVSDNFYENETFWFSFFVPERNIGAWIYVGVRQNAGITHGGLWLWDDTAVEPWDLPFYEGFSALKLPTFDGPRLISPTGATIDVVEPGMAYNLRYNDRKRIDVELSFRGFERPVALLRGTPPYPEASHYDQTGRVTGHVILDGERIEVECCAMRDRSWGPRTERGYGRVGYTWLTDPECSLLTYSVPTDATDNVHSGYIRRGDEVSRLVRGERKVVRDPARAWVERLEIAVIDEHGAEIVATGTARSRMILPGATSVCINTLIEFEIDGRTVYGEDQDVWSIDLFRQARSNRG</sequence>
<organism evidence="2 3">
    <name type="scientific">Rhodococcus chondri</name>
    <dbReference type="NCBI Taxonomy" id="3065941"/>
    <lineage>
        <taxon>Bacteria</taxon>
        <taxon>Bacillati</taxon>
        <taxon>Actinomycetota</taxon>
        <taxon>Actinomycetes</taxon>
        <taxon>Mycobacteriales</taxon>
        <taxon>Nocardiaceae</taxon>
        <taxon>Rhodococcus</taxon>
    </lineage>
</organism>
<comment type="caution">
    <text evidence="2">The sequence shown here is derived from an EMBL/GenBank/DDBJ whole genome shotgun (WGS) entry which is preliminary data.</text>
</comment>
<dbReference type="InterPro" id="IPR055493">
    <property type="entry name" value="DUF7065"/>
</dbReference>
<feature type="domain" description="DUF7065" evidence="1">
    <location>
        <begin position="142"/>
        <end position="177"/>
    </location>
</feature>
<gene>
    <name evidence="2" type="ORF">Q8814_04175</name>
</gene>
<keyword evidence="3" id="KW-1185">Reference proteome</keyword>
<dbReference type="EMBL" id="JAUZMZ010000013">
    <property type="protein sequence ID" value="MEE2031313.1"/>
    <property type="molecule type" value="Genomic_DNA"/>
</dbReference>
<evidence type="ECO:0000313" key="2">
    <source>
        <dbReference type="EMBL" id="MEE2031313.1"/>
    </source>
</evidence>
<reference evidence="2 3" key="1">
    <citation type="submission" date="2023-08" db="EMBL/GenBank/DDBJ databases">
        <authorList>
            <person name="Girao M."/>
            <person name="Carvalho M.F."/>
        </authorList>
    </citation>
    <scope>NUCLEOTIDE SEQUENCE [LARGE SCALE GENOMIC DNA]</scope>
    <source>
        <strain evidence="2 3">CC-R104</strain>
    </source>
</reference>
<dbReference type="RefSeq" id="WP_330150751.1">
    <property type="nucleotide sequence ID" value="NZ_JAUZMZ010000013.1"/>
</dbReference>